<name>A8ZKB0_ACAM1</name>
<organism evidence="1 2">
    <name type="scientific">Acaryochloris marina (strain MBIC 11017)</name>
    <dbReference type="NCBI Taxonomy" id="329726"/>
    <lineage>
        <taxon>Bacteria</taxon>
        <taxon>Bacillati</taxon>
        <taxon>Cyanobacteriota</taxon>
        <taxon>Cyanophyceae</taxon>
        <taxon>Acaryochloridales</taxon>
        <taxon>Acaryochloridaceae</taxon>
        <taxon>Acaryochloris</taxon>
    </lineage>
</organism>
<evidence type="ECO:0000313" key="1">
    <source>
        <dbReference type="EMBL" id="ABW31609.1"/>
    </source>
</evidence>
<dbReference type="AlphaFoldDB" id="A8ZKB0"/>
<protein>
    <submittedName>
        <fullName evidence="1">Uncharacterized protein</fullName>
    </submittedName>
</protein>
<dbReference type="Proteomes" id="UP000000268">
    <property type="component" value="Plasmid pREB1"/>
</dbReference>
<proteinExistence type="predicted"/>
<keyword evidence="2" id="KW-1185">Reference proteome</keyword>
<dbReference type="KEGG" id="amr:AM1_A0100"/>
<sequence>MIGKRVENCCEIFTLSLNISESSKENFTRSSIANSLTVPLQGISQSIIPCL</sequence>
<evidence type="ECO:0000313" key="2">
    <source>
        <dbReference type="Proteomes" id="UP000000268"/>
    </source>
</evidence>
<geneLocation type="plasmid" evidence="1 2">
    <name>pREB1</name>
</geneLocation>
<reference evidence="1 2" key="1">
    <citation type="journal article" date="2008" name="Proc. Natl. Acad. Sci. U.S.A.">
        <title>Niche adaptation and genome expansion in the chlorophyll d-producing cyanobacterium Acaryochloris marina.</title>
        <authorList>
            <person name="Swingley W.D."/>
            <person name="Chen M."/>
            <person name="Cheung P.C."/>
            <person name="Conrad A.L."/>
            <person name="Dejesa L.C."/>
            <person name="Hao J."/>
            <person name="Honchak B.M."/>
            <person name="Karbach L.E."/>
            <person name="Kurdoglu A."/>
            <person name="Lahiri S."/>
            <person name="Mastrian S.D."/>
            <person name="Miyashita H."/>
            <person name="Page L."/>
            <person name="Ramakrishna P."/>
            <person name="Satoh S."/>
            <person name="Sattley W.M."/>
            <person name="Shimada Y."/>
            <person name="Taylor H.L."/>
            <person name="Tomo T."/>
            <person name="Tsuchiya T."/>
            <person name="Wang Z.T."/>
            <person name="Raymond J."/>
            <person name="Mimuro M."/>
            <person name="Blankenship R.E."/>
            <person name="Touchman J.W."/>
        </authorList>
    </citation>
    <scope>NUCLEOTIDE SEQUENCE [LARGE SCALE GENOMIC DNA]</scope>
    <source>
        <strain evidence="2">MBIC 11017</strain>
        <plasmid evidence="2">Plasmid pREB1</plasmid>
    </source>
</reference>
<keyword evidence="1" id="KW-0614">Plasmid</keyword>
<dbReference type="HOGENOM" id="CLU_3094366_0_0_3"/>
<accession>A8ZKB0</accession>
<gene>
    <name evidence="1" type="ordered locus">AM1_A0100</name>
</gene>
<dbReference type="EMBL" id="CP000838">
    <property type="protein sequence ID" value="ABW31609.1"/>
    <property type="molecule type" value="Genomic_DNA"/>
</dbReference>